<comment type="similarity">
    <text evidence="1">Belongs to the HEBP family.</text>
</comment>
<sequence length="138" mass="16056">MFQAVQDYLQGDNDQDMDIRLSLPVIMIHDISLGSHHFMVCAFLGEALNNSPPTPTDPKIVIWQPTEKVIYTRRVGTRMTDAQWHMEYQNLKTLLEANGKGSNILNHVYAYVTFTPPWTKMADRYEVWIFKNVQVHNF</sequence>
<dbReference type="Proteomes" id="UP000318571">
    <property type="component" value="Chromosome 11"/>
</dbReference>
<name>A0A553PKN3_TIGCA</name>
<organism evidence="2 3">
    <name type="scientific">Tigriopus californicus</name>
    <name type="common">Marine copepod</name>
    <dbReference type="NCBI Taxonomy" id="6832"/>
    <lineage>
        <taxon>Eukaryota</taxon>
        <taxon>Metazoa</taxon>
        <taxon>Ecdysozoa</taxon>
        <taxon>Arthropoda</taxon>
        <taxon>Crustacea</taxon>
        <taxon>Multicrustacea</taxon>
        <taxon>Hexanauplia</taxon>
        <taxon>Copepoda</taxon>
        <taxon>Harpacticoida</taxon>
        <taxon>Harpacticidae</taxon>
        <taxon>Tigriopus</taxon>
    </lineage>
</organism>
<proteinExistence type="inferred from homology"/>
<dbReference type="PANTHER" id="PTHR11220:SF1">
    <property type="entry name" value="HEME-BINDING PROTEIN 2"/>
    <property type="match status" value="1"/>
</dbReference>
<dbReference type="AlphaFoldDB" id="A0A553PKN3"/>
<dbReference type="PANTHER" id="PTHR11220">
    <property type="entry name" value="HEME-BINDING PROTEIN-RELATED"/>
    <property type="match status" value="1"/>
</dbReference>
<accession>A0A553PKN3</accession>
<evidence type="ECO:0000313" key="3">
    <source>
        <dbReference type="Proteomes" id="UP000318571"/>
    </source>
</evidence>
<keyword evidence="3" id="KW-1185">Reference proteome</keyword>
<dbReference type="EMBL" id="VCGU01000003">
    <property type="protein sequence ID" value="TRY78245.1"/>
    <property type="molecule type" value="Genomic_DNA"/>
</dbReference>
<dbReference type="Gene3D" id="3.20.80.10">
    <property type="entry name" value="Regulatory factor, effector binding domain"/>
    <property type="match status" value="1"/>
</dbReference>
<dbReference type="SUPFAM" id="SSF55136">
    <property type="entry name" value="Probable bacterial effector-binding domain"/>
    <property type="match status" value="1"/>
</dbReference>
<reference evidence="2 3" key="1">
    <citation type="journal article" date="2018" name="Nat. Ecol. Evol.">
        <title>Genomic signatures of mitonuclear coevolution across populations of Tigriopus californicus.</title>
        <authorList>
            <person name="Barreto F.S."/>
            <person name="Watson E.T."/>
            <person name="Lima T.G."/>
            <person name="Willett C.S."/>
            <person name="Edmands S."/>
            <person name="Li W."/>
            <person name="Burton R.S."/>
        </authorList>
    </citation>
    <scope>NUCLEOTIDE SEQUENCE [LARGE SCALE GENOMIC DNA]</scope>
    <source>
        <strain evidence="2 3">San Diego</strain>
    </source>
</reference>
<dbReference type="Pfam" id="PF04832">
    <property type="entry name" value="SOUL"/>
    <property type="match status" value="1"/>
</dbReference>
<protein>
    <submittedName>
        <fullName evidence="2">Uncharacterized protein</fullName>
    </submittedName>
</protein>
<dbReference type="InterPro" id="IPR006917">
    <property type="entry name" value="SOUL_heme-bd"/>
</dbReference>
<comment type="caution">
    <text evidence="2">The sequence shown here is derived from an EMBL/GenBank/DDBJ whole genome shotgun (WGS) entry which is preliminary data.</text>
</comment>
<dbReference type="InterPro" id="IPR011256">
    <property type="entry name" value="Reg_factor_effector_dom_sf"/>
</dbReference>
<evidence type="ECO:0000313" key="2">
    <source>
        <dbReference type="EMBL" id="TRY78245.1"/>
    </source>
</evidence>
<gene>
    <name evidence="2" type="ORF">TCAL_06747</name>
</gene>
<evidence type="ECO:0000256" key="1">
    <source>
        <dbReference type="ARBA" id="ARBA00009817"/>
    </source>
</evidence>